<dbReference type="GO" id="GO:0005886">
    <property type="term" value="C:plasma membrane"/>
    <property type="evidence" value="ECO:0007669"/>
    <property type="project" value="UniProtKB-SubCell"/>
</dbReference>
<dbReference type="InterPro" id="IPR037185">
    <property type="entry name" value="EmrE-like"/>
</dbReference>
<feature type="transmembrane region" description="Helical" evidence="7">
    <location>
        <begin position="212"/>
        <end position="231"/>
    </location>
</feature>
<gene>
    <name evidence="9" type="ORF">C7437_101770</name>
</gene>
<evidence type="ECO:0000256" key="2">
    <source>
        <dbReference type="ARBA" id="ARBA00007362"/>
    </source>
</evidence>
<dbReference type="InterPro" id="IPR000620">
    <property type="entry name" value="EamA_dom"/>
</dbReference>
<dbReference type="InterPro" id="IPR050638">
    <property type="entry name" value="AA-Vitamin_Transporters"/>
</dbReference>
<evidence type="ECO:0000313" key="10">
    <source>
        <dbReference type="Proteomes" id="UP000248646"/>
    </source>
</evidence>
<keyword evidence="10" id="KW-1185">Reference proteome</keyword>
<keyword evidence="6 7" id="KW-0472">Membrane</keyword>
<evidence type="ECO:0000313" key="9">
    <source>
        <dbReference type="EMBL" id="PZX07650.1"/>
    </source>
</evidence>
<comment type="similarity">
    <text evidence="2">Belongs to the EamA transporter family.</text>
</comment>
<keyword evidence="4 7" id="KW-0812">Transmembrane</keyword>
<dbReference type="PANTHER" id="PTHR32322:SF18">
    <property type="entry name" value="S-ADENOSYLMETHIONINE_S-ADENOSYLHOMOCYSTEINE TRANSPORTER"/>
    <property type="match status" value="1"/>
</dbReference>
<evidence type="ECO:0000256" key="7">
    <source>
        <dbReference type="SAM" id="Phobius"/>
    </source>
</evidence>
<evidence type="ECO:0000256" key="5">
    <source>
        <dbReference type="ARBA" id="ARBA00022989"/>
    </source>
</evidence>
<dbReference type="RefSeq" id="WP_111438282.1">
    <property type="nucleotide sequence ID" value="NZ_QKZI01000001.1"/>
</dbReference>
<evidence type="ECO:0000256" key="4">
    <source>
        <dbReference type="ARBA" id="ARBA00022692"/>
    </source>
</evidence>
<keyword evidence="5 7" id="KW-1133">Transmembrane helix</keyword>
<feature type="transmembrane region" description="Helical" evidence="7">
    <location>
        <begin position="67"/>
        <end position="84"/>
    </location>
</feature>
<proteinExistence type="inferred from homology"/>
<feature type="transmembrane region" description="Helical" evidence="7">
    <location>
        <begin position="268"/>
        <end position="286"/>
    </location>
</feature>
<evidence type="ECO:0000256" key="1">
    <source>
        <dbReference type="ARBA" id="ARBA00004651"/>
    </source>
</evidence>
<sequence length="307" mass="34048">MSKLFTKTTIALIFLVVVWGASWPIYKLALQYTPPLLFSGLRATIGGILLGVLLFKRRDKINWNKNWKLYVISALFNTFLFFGIQTVGLNYLPGGLFSILVYFQPVLLGLFAWIWLGEFMTPLKIVGLLIGFIGIVIVSLDGLTFHVSVIGVSLGLISAVCWALGVIFVKKVSDTVDPYWMVSLQSIIGGIALLGTGTLFEKWSDIIWNSRYMVGLSYGAIFGISLTFLIYYKLINEGEASKVGSFTFLVPIIAVILGAVFLDEPVTYLLIVGLILVGLSILIVNYKSKEKLENTFKNNVHQIKEGL</sequence>
<dbReference type="Proteomes" id="UP000248646">
    <property type="component" value="Unassembled WGS sequence"/>
</dbReference>
<dbReference type="AlphaFoldDB" id="A0A2W7MLK0"/>
<reference evidence="9 10" key="1">
    <citation type="submission" date="2018-06" db="EMBL/GenBank/DDBJ databases">
        <title>Genomic Encyclopedia of Type Strains, Phase IV (KMG-IV): sequencing the most valuable type-strain genomes for metagenomic binning, comparative biology and taxonomic classification.</title>
        <authorList>
            <person name="Goeker M."/>
        </authorList>
    </citation>
    <scope>NUCLEOTIDE SEQUENCE [LARGE SCALE GENOMIC DNA]</scope>
    <source>
        <strain evidence="9 10">DSM 5</strain>
    </source>
</reference>
<dbReference type="SUPFAM" id="SSF103481">
    <property type="entry name" value="Multidrug resistance efflux transporter EmrE"/>
    <property type="match status" value="2"/>
</dbReference>
<feature type="transmembrane region" description="Helical" evidence="7">
    <location>
        <begin position="96"/>
        <end position="116"/>
    </location>
</feature>
<protein>
    <submittedName>
        <fullName evidence="9">Drug/metabolite transporter (DMT)-like permease</fullName>
    </submittedName>
</protein>
<comment type="subcellular location">
    <subcellularLocation>
        <location evidence="1">Cell membrane</location>
        <topology evidence="1">Multi-pass membrane protein</topology>
    </subcellularLocation>
</comment>
<keyword evidence="3" id="KW-1003">Cell membrane</keyword>
<feature type="transmembrane region" description="Helical" evidence="7">
    <location>
        <begin position="36"/>
        <end position="55"/>
    </location>
</feature>
<feature type="domain" description="EamA" evidence="8">
    <location>
        <begin position="10"/>
        <end position="139"/>
    </location>
</feature>
<dbReference type="EMBL" id="QKZI01000001">
    <property type="protein sequence ID" value="PZX07650.1"/>
    <property type="molecule type" value="Genomic_DNA"/>
</dbReference>
<feature type="transmembrane region" description="Helical" evidence="7">
    <location>
        <begin position="243"/>
        <end position="262"/>
    </location>
</feature>
<feature type="transmembrane region" description="Helical" evidence="7">
    <location>
        <begin position="123"/>
        <end position="140"/>
    </location>
</feature>
<name>A0A2W7MLK0_9BACI</name>
<evidence type="ECO:0000256" key="3">
    <source>
        <dbReference type="ARBA" id="ARBA00022475"/>
    </source>
</evidence>
<evidence type="ECO:0000259" key="8">
    <source>
        <dbReference type="Pfam" id="PF00892"/>
    </source>
</evidence>
<evidence type="ECO:0000256" key="6">
    <source>
        <dbReference type="ARBA" id="ARBA00023136"/>
    </source>
</evidence>
<feature type="domain" description="EamA" evidence="8">
    <location>
        <begin position="150"/>
        <end position="285"/>
    </location>
</feature>
<feature type="transmembrane region" description="Helical" evidence="7">
    <location>
        <begin position="146"/>
        <end position="167"/>
    </location>
</feature>
<feature type="transmembrane region" description="Helical" evidence="7">
    <location>
        <begin position="179"/>
        <end position="200"/>
    </location>
</feature>
<dbReference type="OrthoDB" id="510638at2"/>
<dbReference type="PANTHER" id="PTHR32322">
    <property type="entry name" value="INNER MEMBRANE TRANSPORTER"/>
    <property type="match status" value="1"/>
</dbReference>
<dbReference type="Pfam" id="PF00892">
    <property type="entry name" value="EamA"/>
    <property type="match status" value="2"/>
</dbReference>
<accession>A0A2W7MLK0</accession>
<comment type="caution">
    <text evidence="9">The sequence shown here is derived from an EMBL/GenBank/DDBJ whole genome shotgun (WGS) entry which is preliminary data.</text>
</comment>
<organism evidence="9 10">
    <name type="scientific">Psychrobacillus insolitus</name>
    <dbReference type="NCBI Taxonomy" id="1461"/>
    <lineage>
        <taxon>Bacteria</taxon>
        <taxon>Bacillati</taxon>
        <taxon>Bacillota</taxon>
        <taxon>Bacilli</taxon>
        <taxon>Bacillales</taxon>
        <taxon>Bacillaceae</taxon>
        <taxon>Psychrobacillus</taxon>
    </lineage>
</organism>